<gene>
    <name evidence="1" type="ORF">LAS9267_01856</name>
</gene>
<reference evidence="1 2" key="1">
    <citation type="submission" date="2018-02" db="EMBL/GenBank/DDBJ databases">
        <authorList>
            <person name="Rodrigo-Torres L."/>
            <person name="Arahal R. D."/>
            <person name="Lucena T."/>
        </authorList>
    </citation>
    <scope>NUCLEOTIDE SEQUENCE [LARGE SCALE GENOMIC DNA]</scope>
    <source>
        <strain evidence="1 2">CECT 9267</strain>
    </source>
</reference>
<comment type="caution">
    <text evidence="1">The sequence shown here is derived from an EMBL/GenBank/DDBJ whole genome shotgun (WGS) entry which is preliminary data.</text>
</comment>
<protein>
    <submittedName>
        <fullName evidence="1">Uncharacterized protein</fullName>
    </submittedName>
</protein>
<dbReference type="EMBL" id="OKRC01000010">
    <property type="protein sequence ID" value="SPE22956.1"/>
    <property type="molecule type" value="Genomic_DNA"/>
</dbReference>
<dbReference type="RefSeq" id="WP_011373878.1">
    <property type="nucleotide sequence ID" value="NZ_AP017931.1"/>
</dbReference>
<dbReference type="OMA" id="RMRIEAF"/>
<dbReference type="NCBIfam" id="NF033218">
    <property type="entry name" value="anchor_AmaP"/>
    <property type="match status" value="1"/>
</dbReference>
<proteinExistence type="predicted"/>
<accession>A0A1W6D4Y7</accession>
<sequence length="185" mass="20710">MNKLTKTVIGLASFLGLCQVAWFILLVYPLGLADQQAINFNWLSEEWISNIGLGLGVISGLVFLYLLLLAIFSLPKKRQMIIKTNQGELALSRKAVEKTISQAIIEKHRLKDVYVQTVFKGRQPKVSADIQAKVLDNRDIDQQARAVKETAQQALKEVFDMPIKSVNVKLAPLVHDQGRTQSKVI</sequence>
<dbReference type="AlphaFoldDB" id="A0A1W6D4Y7"/>
<name>A0A1W6D4Y7_LATSK</name>
<organism evidence="1 2">
    <name type="scientific">Latilactobacillus sakei</name>
    <name type="common">Lactobacillus sakei</name>
    <dbReference type="NCBI Taxonomy" id="1599"/>
    <lineage>
        <taxon>Bacteria</taxon>
        <taxon>Bacillati</taxon>
        <taxon>Bacillota</taxon>
        <taxon>Bacilli</taxon>
        <taxon>Lactobacillales</taxon>
        <taxon>Lactobacillaceae</taxon>
        <taxon>Latilactobacillus</taxon>
    </lineage>
</organism>
<evidence type="ECO:0000313" key="1">
    <source>
        <dbReference type="EMBL" id="SPE22956.1"/>
    </source>
</evidence>
<dbReference type="Proteomes" id="UP000239650">
    <property type="component" value="Unassembled WGS sequence"/>
</dbReference>
<evidence type="ECO:0000313" key="2">
    <source>
        <dbReference type="Proteomes" id="UP000239650"/>
    </source>
</evidence>